<keyword evidence="4" id="KW-0508">mRNA splicing</keyword>
<accession>A0AA91Q1W8</accession>
<dbReference type="AlphaFoldDB" id="A0AA91Q1W8"/>
<comment type="similarity">
    <text evidence="2 4">Belongs to the SPP2 family.</text>
</comment>
<evidence type="ECO:0000256" key="2">
    <source>
        <dbReference type="ARBA" id="ARBA00008576"/>
    </source>
</evidence>
<dbReference type="KEGG" id="clus:A9F13_06g03718"/>
<evidence type="ECO:0000256" key="4">
    <source>
        <dbReference type="RuleBase" id="RU369096"/>
    </source>
</evidence>
<dbReference type="Proteomes" id="UP000195602">
    <property type="component" value="Unassembled WGS sequence"/>
</dbReference>
<dbReference type="InterPro" id="IPR045166">
    <property type="entry name" value="Spp2-like"/>
</dbReference>
<feature type="region of interest" description="Disordered" evidence="5">
    <location>
        <begin position="99"/>
        <end position="118"/>
    </location>
</feature>
<dbReference type="GO" id="GO:0005681">
    <property type="term" value="C:spliceosomal complex"/>
    <property type="evidence" value="ECO:0007669"/>
    <property type="project" value="UniProtKB-UniRule"/>
</dbReference>
<evidence type="ECO:0000256" key="5">
    <source>
        <dbReference type="SAM" id="MobiDB-lite"/>
    </source>
</evidence>
<name>A0AA91Q1W8_CLALS</name>
<evidence type="ECO:0000313" key="8">
    <source>
        <dbReference type="Proteomes" id="UP000195602"/>
    </source>
</evidence>
<comment type="subcellular location">
    <subcellularLocation>
        <location evidence="1 4">Nucleus</location>
    </subcellularLocation>
</comment>
<organism evidence="7 8">
    <name type="scientific">Clavispora lusitaniae</name>
    <name type="common">Candida lusitaniae</name>
    <dbReference type="NCBI Taxonomy" id="36911"/>
    <lineage>
        <taxon>Eukaryota</taxon>
        <taxon>Fungi</taxon>
        <taxon>Dikarya</taxon>
        <taxon>Ascomycota</taxon>
        <taxon>Saccharomycotina</taxon>
        <taxon>Pichiomycetes</taxon>
        <taxon>Metschnikowiaceae</taxon>
        <taxon>Clavispora</taxon>
    </lineage>
</organism>
<proteinExistence type="inferred from homology"/>
<evidence type="ECO:0000313" key="7">
    <source>
        <dbReference type="EMBL" id="OVF09207.1"/>
    </source>
</evidence>
<dbReference type="PANTHER" id="PTHR15818">
    <property type="entry name" value="G PATCH AND KOW-CONTAINING"/>
    <property type="match status" value="1"/>
</dbReference>
<feature type="region of interest" description="Disordered" evidence="5">
    <location>
        <begin position="1"/>
        <end position="54"/>
    </location>
</feature>
<keyword evidence="4" id="KW-0507">mRNA processing</keyword>
<comment type="function">
    <text evidence="4">Involved in spliceosome maturation and the first step of pre-mRNA splicing.</text>
</comment>
<dbReference type="GO" id="GO:0000398">
    <property type="term" value="P:mRNA splicing, via spliceosome"/>
    <property type="evidence" value="ECO:0007669"/>
    <property type="project" value="UniProtKB-UniRule"/>
</dbReference>
<keyword evidence="4" id="KW-0747">Spliceosome</keyword>
<feature type="domain" description="Spp2/MOS2 G-patch" evidence="6">
    <location>
        <begin position="149"/>
        <end position="199"/>
    </location>
</feature>
<dbReference type="InterPro" id="IPR026822">
    <property type="entry name" value="Spp2/MOS2_G-patch"/>
</dbReference>
<evidence type="ECO:0000256" key="1">
    <source>
        <dbReference type="ARBA" id="ARBA00004123"/>
    </source>
</evidence>
<evidence type="ECO:0000256" key="3">
    <source>
        <dbReference type="ARBA" id="ARBA00023242"/>
    </source>
</evidence>
<comment type="caution">
    <text evidence="7">The sequence shown here is derived from an EMBL/GenBank/DDBJ whole genome shotgun (WGS) entry which is preliminary data.</text>
</comment>
<gene>
    <name evidence="7" type="ORF">A9F13_06g03718</name>
</gene>
<evidence type="ECO:0000259" key="6">
    <source>
        <dbReference type="Pfam" id="PF12656"/>
    </source>
</evidence>
<sequence length="226" mass="24202">MSGFKFNLKGSKVSKPGAGKAKSLFAAKKATKNAEAGEKKNVLSTPDDDEEPKTIVIDGFHSRSGAMSGNKAVSEKEKLVIKPPHLAKTILNSLQSTEGQLETAGATTGSSDNEDELARSSLLAGKSVDDTSNLTIKMGDNDSAEDIVEEDYENVPVEQFGAALLRGMGWKENDTKSSKGVDVSHRQRGVTLGIGSTPVEKEIEQEIMGKTRVKLTVPMLPRTKQQ</sequence>
<feature type="compositionally biased region" description="Polar residues" evidence="5">
    <location>
        <begin position="99"/>
        <end position="111"/>
    </location>
</feature>
<dbReference type="Pfam" id="PF12656">
    <property type="entry name" value="G-patch_2"/>
    <property type="match status" value="1"/>
</dbReference>
<dbReference type="EMBL" id="LYUB02000006">
    <property type="protein sequence ID" value="OVF09207.1"/>
    <property type="molecule type" value="Genomic_DNA"/>
</dbReference>
<reference evidence="7 8" key="1">
    <citation type="submission" date="2017-04" db="EMBL/GenBank/DDBJ databases">
        <title>Draft genome of the yeast Clavispora lusitaniae type strain CBS 6936.</title>
        <authorList>
            <person name="Durrens P."/>
            <person name="Klopp C."/>
            <person name="Biteau N."/>
            <person name="Fitton-Ouhabi V."/>
            <person name="Dementhon K."/>
            <person name="Accoceberry I."/>
            <person name="Sherman D.J."/>
            <person name="Noel T."/>
        </authorList>
    </citation>
    <scope>NUCLEOTIDE SEQUENCE [LARGE SCALE GENOMIC DNA]</scope>
    <source>
        <strain evidence="7 8">CBS 6936</strain>
    </source>
</reference>
<keyword evidence="3 4" id="KW-0539">Nucleus</keyword>
<protein>
    <recommendedName>
        <fullName evidence="4">Pre-mRNA-splicing factor</fullName>
    </recommendedName>
</protein>
<dbReference type="PANTHER" id="PTHR15818:SF2">
    <property type="entry name" value="G-PATCH DOMAIN AND KOW MOTIFS-CONTAINING PROTEIN"/>
    <property type="match status" value="1"/>
</dbReference>